<dbReference type="Proteomes" id="UP000428328">
    <property type="component" value="Chromosome"/>
</dbReference>
<keyword evidence="2" id="KW-1185">Reference proteome</keyword>
<dbReference type="KEGG" id="psel:GM415_15540"/>
<accession>A0A6I6JJZ7</accession>
<organism evidence="1 2">
    <name type="scientific">Pseudodesulfovibrio cashew</name>
    <dbReference type="NCBI Taxonomy" id="2678688"/>
    <lineage>
        <taxon>Bacteria</taxon>
        <taxon>Pseudomonadati</taxon>
        <taxon>Thermodesulfobacteriota</taxon>
        <taxon>Desulfovibrionia</taxon>
        <taxon>Desulfovibrionales</taxon>
        <taxon>Desulfovibrionaceae</taxon>
    </lineage>
</organism>
<protein>
    <submittedName>
        <fullName evidence="1">Uncharacterized protein</fullName>
    </submittedName>
</protein>
<dbReference type="AlphaFoldDB" id="A0A6I6JJZ7"/>
<reference evidence="1 2" key="1">
    <citation type="submission" date="2019-11" db="EMBL/GenBank/DDBJ databases">
        <authorList>
            <person name="Zheng R.K."/>
            <person name="Sun C.M."/>
        </authorList>
    </citation>
    <scope>NUCLEOTIDE SEQUENCE [LARGE SCALE GENOMIC DNA]</scope>
    <source>
        <strain evidence="1 2">SRB007</strain>
    </source>
</reference>
<dbReference type="EMBL" id="CP046400">
    <property type="protein sequence ID" value="QGY41469.1"/>
    <property type="molecule type" value="Genomic_DNA"/>
</dbReference>
<dbReference type="RefSeq" id="WP_158949777.1">
    <property type="nucleotide sequence ID" value="NZ_CP046400.1"/>
</dbReference>
<gene>
    <name evidence="1" type="ORF">GM415_15540</name>
</gene>
<evidence type="ECO:0000313" key="1">
    <source>
        <dbReference type="EMBL" id="QGY41469.1"/>
    </source>
</evidence>
<proteinExistence type="predicted"/>
<evidence type="ECO:0000313" key="2">
    <source>
        <dbReference type="Proteomes" id="UP000428328"/>
    </source>
</evidence>
<sequence>MEKVRHSCGCTKKYRLYGPAHSVRRQIEHREAMPCPKCKRAAEEAVFIATCEESALANTEMGLPELTGTAAQVAYAESIRRDGVRDALRMVNSDQEQDVIDTLSKATAAKWWLDNKELMFGAWTAKAKADFTA</sequence>
<name>A0A6I6JJZ7_9BACT</name>